<dbReference type="InterPro" id="IPR050109">
    <property type="entry name" value="HTH-type_TetR-like_transc_reg"/>
</dbReference>
<evidence type="ECO:0000313" key="4">
    <source>
        <dbReference type="EMBL" id="TDH17556.1"/>
    </source>
</evidence>
<dbReference type="InterPro" id="IPR001647">
    <property type="entry name" value="HTH_TetR"/>
</dbReference>
<evidence type="ECO:0000256" key="2">
    <source>
        <dbReference type="PROSITE-ProRule" id="PRU00335"/>
    </source>
</evidence>
<dbReference type="PANTHER" id="PTHR30055">
    <property type="entry name" value="HTH-TYPE TRANSCRIPTIONAL REGULATOR RUTR"/>
    <property type="match status" value="1"/>
</dbReference>
<reference evidence="4 5" key="1">
    <citation type="journal article" date="2019" name="Sci. Rep.">
        <title>Extended insight into the Mycobacterium chelonae-abscessus complex through whole genome sequencing of Mycobacterium salmoniphilum outbreak and Mycobacterium salmoniphilum-like strains.</title>
        <authorList>
            <person name="Behra P.R.K."/>
            <person name="Das S."/>
            <person name="Pettersson B.M.F."/>
            <person name="Shirreff L."/>
            <person name="DuCote T."/>
            <person name="Jacobsson K.G."/>
            <person name="Ennis D.G."/>
            <person name="Kirsebom L.A."/>
        </authorList>
    </citation>
    <scope>NUCLEOTIDE SEQUENCE [LARGE SCALE GENOMIC DNA]</scope>
    <source>
        <strain evidence="4 5">DSM 45524</strain>
    </source>
</reference>
<dbReference type="Proteomes" id="UP000295627">
    <property type="component" value="Unassembled WGS sequence"/>
</dbReference>
<proteinExistence type="predicted"/>
<evidence type="ECO:0000256" key="1">
    <source>
        <dbReference type="ARBA" id="ARBA00023125"/>
    </source>
</evidence>
<gene>
    <name evidence="4" type="ORF">EJ571_26585</name>
</gene>
<dbReference type="GO" id="GO:0003700">
    <property type="term" value="F:DNA-binding transcription factor activity"/>
    <property type="evidence" value="ECO:0007669"/>
    <property type="project" value="TreeGrafter"/>
</dbReference>
<accession>A0A4R5P4T5</accession>
<dbReference type="PROSITE" id="PS50977">
    <property type="entry name" value="HTH_TETR_2"/>
    <property type="match status" value="1"/>
</dbReference>
<dbReference type="PRINTS" id="PR00455">
    <property type="entry name" value="HTHTETR"/>
</dbReference>
<dbReference type="Gene3D" id="1.10.357.10">
    <property type="entry name" value="Tetracycline Repressor, domain 2"/>
    <property type="match status" value="1"/>
</dbReference>
<sequence>MTTTDNRIYTAAMRLFVEKGTTQITISELAQEANLARGTLYRNLGSIDGLFDRVVSAISTDLHQRVAATFDGIDDSATRLAIGVRMWVRYAHENPLMGRFAVKFGLSQETLRTWMTGQPQRDIDSGIASGRYSLGDLTVDSVASLVQGATISSMWMVLEGHQTWREAGSATAELVLRALGITPDEARDIAAMPLPATPPHVLTTT</sequence>
<feature type="domain" description="HTH tetR-type" evidence="3">
    <location>
        <begin position="2"/>
        <end position="62"/>
    </location>
</feature>
<dbReference type="Pfam" id="PF21306">
    <property type="entry name" value="TetR_C_40"/>
    <property type="match status" value="1"/>
</dbReference>
<feature type="DNA-binding region" description="H-T-H motif" evidence="2">
    <location>
        <begin position="25"/>
        <end position="44"/>
    </location>
</feature>
<keyword evidence="1 2" id="KW-0238">DNA-binding</keyword>
<evidence type="ECO:0000259" key="3">
    <source>
        <dbReference type="PROSITE" id="PS50977"/>
    </source>
</evidence>
<dbReference type="InterPro" id="IPR049513">
    <property type="entry name" value="TetR_C_40"/>
</dbReference>
<dbReference type="InterPro" id="IPR009057">
    <property type="entry name" value="Homeodomain-like_sf"/>
</dbReference>
<dbReference type="AlphaFoldDB" id="A0A4R5P4T5"/>
<name>A0A4R5P4T5_9MYCO</name>
<dbReference type="RefSeq" id="WP_078336176.1">
    <property type="nucleotide sequence ID" value="NZ_MAFQ01000016.1"/>
</dbReference>
<dbReference type="SUPFAM" id="SSF46689">
    <property type="entry name" value="Homeodomain-like"/>
    <property type="match status" value="1"/>
</dbReference>
<dbReference type="PANTHER" id="PTHR30055:SF146">
    <property type="entry name" value="HTH-TYPE TRANSCRIPTIONAL DUAL REGULATOR CECR"/>
    <property type="match status" value="1"/>
</dbReference>
<dbReference type="Pfam" id="PF00440">
    <property type="entry name" value="TetR_N"/>
    <property type="match status" value="1"/>
</dbReference>
<comment type="caution">
    <text evidence="4">The sequence shown here is derived from an EMBL/GenBank/DDBJ whole genome shotgun (WGS) entry which is preliminary data.</text>
</comment>
<organism evidence="4 5">
    <name type="scientific">Mycobacteroides franklinii</name>
    <dbReference type="NCBI Taxonomy" id="948102"/>
    <lineage>
        <taxon>Bacteria</taxon>
        <taxon>Bacillati</taxon>
        <taxon>Actinomycetota</taxon>
        <taxon>Actinomycetes</taxon>
        <taxon>Mycobacteriales</taxon>
        <taxon>Mycobacteriaceae</taxon>
        <taxon>Mycobacteroides</taxon>
    </lineage>
</organism>
<protein>
    <submittedName>
        <fullName evidence="4">TetR/AcrR family transcriptional regulator</fullName>
    </submittedName>
</protein>
<dbReference type="EMBL" id="RXLR01000033">
    <property type="protein sequence ID" value="TDH17556.1"/>
    <property type="molecule type" value="Genomic_DNA"/>
</dbReference>
<dbReference type="GO" id="GO:0000976">
    <property type="term" value="F:transcription cis-regulatory region binding"/>
    <property type="evidence" value="ECO:0007669"/>
    <property type="project" value="TreeGrafter"/>
</dbReference>
<evidence type="ECO:0000313" key="5">
    <source>
        <dbReference type="Proteomes" id="UP000295627"/>
    </source>
</evidence>